<dbReference type="SUPFAM" id="SSF56349">
    <property type="entry name" value="DNA breaking-rejoining enzymes"/>
    <property type="match status" value="1"/>
</dbReference>
<dbReference type="AlphaFoldDB" id="E6QDH6"/>
<evidence type="ECO:0008006" key="3">
    <source>
        <dbReference type="Google" id="ProtNLM"/>
    </source>
</evidence>
<reference evidence="2" key="1">
    <citation type="submission" date="2009-10" db="EMBL/GenBank/DDBJ databases">
        <title>Diversity of trophic interactions inside an arsenic-rich microbial ecosystem.</title>
        <authorList>
            <person name="Bertin P.N."/>
            <person name="Heinrich-Salmeron A."/>
            <person name="Pelletier E."/>
            <person name="Goulhen-Chollet F."/>
            <person name="Arsene-Ploetze F."/>
            <person name="Gallien S."/>
            <person name="Calteau A."/>
            <person name="Vallenet D."/>
            <person name="Casiot C."/>
            <person name="Chane-Woon-Ming B."/>
            <person name="Giloteaux L."/>
            <person name="Barakat M."/>
            <person name="Bonnefoy V."/>
            <person name="Bruneel O."/>
            <person name="Chandler M."/>
            <person name="Cleiss J."/>
            <person name="Duran R."/>
            <person name="Elbaz-Poulichet F."/>
            <person name="Fonknechten N."/>
            <person name="Lauga B."/>
            <person name="Mornico D."/>
            <person name="Ortet P."/>
            <person name="Schaeffer C."/>
            <person name="Siguier P."/>
            <person name="Alexander Thil Smith A."/>
            <person name="Van Dorsselaer A."/>
            <person name="Weissenbach J."/>
            <person name="Medigue C."/>
            <person name="Le Paslier D."/>
        </authorList>
    </citation>
    <scope>NUCLEOTIDE SEQUENCE</scope>
</reference>
<name>E6QDH6_9ZZZZ</name>
<accession>E6QDH6</accession>
<dbReference type="InterPro" id="IPR010998">
    <property type="entry name" value="Integrase_recombinase_N"/>
</dbReference>
<dbReference type="GO" id="GO:0003677">
    <property type="term" value="F:DNA binding"/>
    <property type="evidence" value="ECO:0007669"/>
    <property type="project" value="UniProtKB-KW"/>
</dbReference>
<sequence>MRRKRGKIWWIDFTAPNGERIRCSTKTTVKTEAQEFYDHLRAKAWRQAQLKERPDYFWDDAGLRWLDEKAHKASFVDDVQRLHWFQQYFRGHRLADLNKQIIMEAIEIKRKESSAATANRYLALIRAILRQCVEWDWMDTVPILKD</sequence>
<evidence type="ECO:0000313" key="2">
    <source>
        <dbReference type="EMBL" id="CBI05252.1"/>
    </source>
</evidence>
<dbReference type="EMBL" id="CABP01000105">
    <property type="protein sequence ID" value="CBI05252.1"/>
    <property type="molecule type" value="Genomic_DNA"/>
</dbReference>
<evidence type="ECO:0000256" key="1">
    <source>
        <dbReference type="ARBA" id="ARBA00023125"/>
    </source>
</evidence>
<comment type="caution">
    <text evidence="2">The sequence shown here is derived from an EMBL/GenBank/DDBJ whole genome shotgun (WGS) entry which is preliminary data.</text>
</comment>
<dbReference type="Gene3D" id="1.10.150.130">
    <property type="match status" value="1"/>
</dbReference>
<proteinExistence type="predicted"/>
<keyword evidence="1" id="KW-0238">DNA-binding</keyword>
<protein>
    <recommendedName>
        <fullName evidence="3">Core-binding (CB) domain-containing protein</fullName>
    </recommendedName>
</protein>
<gene>
    <name evidence="2" type="ORF">CARN5_1282</name>
</gene>
<organism evidence="2">
    <name type="scientific">mine drainage metagenome</name>
    <dbReference type="NCBI Taxonomy" id="410659"/>
    <lineage>
        <taxon>unclassified sequences</taxon>
        <taxon>metagenomes</taxon>
        <taxon>ecological metagenomes</taxon>
    </lineage>
</organism>
<dbReference type="InterPro" id="IPR011010">
    <property type="entry name" value="DNA_brk_join_enz"/>
</dbReference>